<dbReference type="InterPro" id="IPR056778">
    <property type="entry name" value="UPF0261_C"/>
</dbReference>
<dbReference type="PIRSF" id="PIRSF033271">
    <property type="entry name" value="UCP033271"/>
    <property type="match status" value="1"/>
</dbReference>
<dbReference type="Gene3D" id="3.40.50.12030">
    <property type="entry name" value="Uncharacterised protein family UPF0261, NC domain"/>
    <property type="match status" value="1"/>
</dbReference>
<dbReference type="InterPro" id="IPR008322">
    <property type="entry name" value="UPF0261"/>
</dbReference>
<comment type="caution">
    <text evidence="3">The sequence shown here is derived from an EMBL/GenBank/DDBJ whole genome shotgun (WGS) entry which is preliminary data.</text>
</comment>
<reference evidence="3 4" key="1">
    <citation type="submission" date="2018-10" db="EMBL/GenBank/DDBJ databases">
        <title>Genomic Encyclopedia of Archaeal and Bacterial Type Strains, Phase II (KMG-II): from individual species to whole genera.</title>
        <authorList>
            <person name="Goeker M."/>
        </authorList>
    </citation>
    <scope>NUCLEOTIDE SEQUENCE [LARGE SCALE GENOMIC DNA]</scope>
    <source>
        <strain evidence="3 4">DSM 14954</strain>
    </source>
</reference>
<proteinExistence type="predicted"/>
<name>A0A660L0M2_9ACTN</name>
<dbReference type="NCBIfam" id="NF002674">
    <property type="entry name" value="PRK02399.1-2"/>
    <property type="match status" value="1"/>
</dbReference>
<dbReference type="PANTHER" id="PTHR31862:SF1">
    <property type="entry name" value="UPF0261 DOMAIN PROTEIN (AFU_ORTHOLOGUE AFUA_1G10120)"/>
    <property type="match status" value="1"/>
</dbReference>
<sequence length="416" mass="43047">MSIALVAALDTKAEDAAFLASRLRSRGHEVVVVDVGVLGEPGLPVDVPRAVVARAGGSSIEALVARRDRSTAVAVMTRGAAHVLADLHARGPLAGALAIGGGAGTTIGATALRALPLGLPKVVLTTLAAETGRFVGTSDVVLFPSIVDVAGVNRISRVSYARAADALAGMVEGAPEPPASERDRPLVAATMFGVTTPCVQRAKDRLEAAGCEVLVFHACGAGGRMMERLVDDGLVDAVLDITTTEWADEVVGGILTAGPHRLEAAARAGIPQVVSLGATDMVNFGPLRTVPSRLRGRCLYEHTADSTLLRVTPEEATEIGRAIGRKLRGAGDHATVVVPRRGVSALDDAGAPFDDPRARAALAAAVRGELAGTAVQYEEHDLHINDDVFADRLAQRVLEQLEAVGHAPRGEPAQAR</sequence>
<dbReference type="PANTHER" id="PTHR31862">
    <property type="entry name" value="UPF0261 DOMAIN PROTEIN (AFU_ORTHOLOGUE AFUA_1G10120)"/>
    <property type="match status" value="1"/>
</dbReference>
<evidence type="ECO:0000259" key="1">
    <source>
        <dbReference type="Pfam" id="PF06792"/>
    </source>
</evidence>
<evidence type="ECO:0000259" key="2">
    <source>
        <dbReference type="Pfam" id="PF23189"/>
    </source>
</evidence>
<dbReference type="Gene3D" id="3.40.50.12020">
    <property type="entry name" value="Uncharacterised protein family UPF0261, NN domain"/>
    <property type="match status" value="1"/>
</dbReference>
<dbReference type="RefSeq" id="WP_121258232.1">
    <property type="nucleotide sequence ID" value="NZ_RBIL01000003.1"/>
</dbReference>
<protein>
    <submittedName>
        <fullName evidence="3">Uncharacterized protein (UPF0261 family)</fullName>
    </submittedName>
</protein>
<organism evidence="3 4">
    <name type="scientific">Solirubrobacter pauli</name>
    <dbReference type="NCBI Taxonomy" id="166793"/>
    <lineage>
        <taxon>Bacteria</taxon>
        <taxon>Bacillati</taxon>
        <taxon>Actinomycetota</taxon>
        <taxon>Thermoleophilia</taxon>
        <taxon>Solirubrobacterales</taxon>
        <taxon>Solirubrobacteraceae</taxon>
        <taxon>Solirubrobacter</taxon>
    </lineage>
</organism>
<feature type="domain" description="UPF0261" evidence="1">
    <location>
        <begin position="2"/>
        <end position="173"/>
    </location>
</feature>
<feature type="domain" description="UPF0261" evidence="2">
    <location>
        <begin position="184"/>
        <end position="399"/>
    </location>
</feature>
<dbReference type="AlphaFoldDB" id="A0A660L0M2"/>
<dbReference type="Pfam" id="PF23189">
    <property type="entry name" value="UPF0261_C"/>
    <property type="match status" value="1"/>
</dbReference>
<accession>A0A660L0M2</accession>
<evidence type="ECO:0000313" key="4">
    <source>
        <dbReference type="Proteomes" id="UP000278962"/>
    </source>
</evidence>
<dbReference type="InterPro" id="IPR044122">
    <property type="entry name" value="UPF0261_N"/>
</dbReference>
<dbReference type="Pfam" id="PF06792">
    <property type="entry name" value="UPF0261"/>
    <property type="match status" value="1"/>
</dbReference>
<gene>
    <name evidence="3" type="ORF">C8N24_6440</name>
</gene>
<keyword evidence="4" id="KW-1185">Reference proteome</keyword>
<dbReference type="InterPro" id="IPR051353">
    <property type="entry name" value="Tobamovirus_resist_UPF0261"/>
</dbReference>
<evidence type="ECO:0000313" key="3">
    <source>
        <dbReference type="EMBL" id="RKQ84810.1"/>
    </source>
</evidence>
<dbReference type="CDD" id="cd15488">
    <property type="entry name" value="Tm-1-like"/>
    <property type="match status" value="1"/>
</dbReference>
<dbReference type="EMBL" id="RBIL01000003">
    <property type="protein sequence ID" value="RKQ84810.1"/>
    <property type="molecule type" value="Genomic_DNA"/>
</dbReference>
<dbReference type="Proteomes" id="UP000278962">
    <property type="component" value="Unassembled WGS sequence"/>
</dbReference>
<dbReference type="OrthoDB" id="9776369at2"/>